<keyword evidence="7" id="KW-0444">Lipid biosynthesis</keyword>
<keyword evidence="9 18" id="KW-0812">Transmembrane</keyword>
<sequence length="186" mass="20646">MNIPNALTLFRIVLIPVLVVLFYMPIAHTYFLTAAVFAVAAMTDWLDGYLARKLGQSTALGAFLDPVADKLMVAVALALLIERYDASWFTIPAIIIIGREIVISALREWMAELGKRTSVAVSYLGKIKTTMQMVAIFGLLLVSPEHQGYLYYANIVCLYTAALLTLWSMLIYLHAAWPDLRDTAGD</sequence>
<evidence type="ECO:0000256" key="2">
    <source>
        <dbReference type="ARBA" id="ARBA00004141"/>
    </source>
</evidence>
<dbReference type="PROSITE" id="PS00379">
    <property type="entry name" value="CDP_ALCOHOL_P_TRANSF"/>
    <property type="match status" value="1"/>
</dbReference>
<gene>
    <name evidence="19" type="ORF">AZF00_07990</name>
</gene>
<evidence type="ECO:0000256" key="1">
    <source>
        <dbReference type="ARBA" id="ARBA00001936"/>
    </source>
</evidence>
<comment type="similarity">
    <text evidence="4 17">Belongs to the CDP-alcohol phosphatidyltransferase class-I family.</text>
</comment>
<evidence type="ECO:0000256" key="5">
    <source>
        <dbReference type="ARBA" id="ARBA00013170"/>
    </source>
</evidence>
<dbReference type="GO" id="GO:0005886">
    <property type="term" value="C:plasma membrane"/>
    <property type="evidence" value="ECO:0007669"/>
    <property type="project" value="TreeGrafter"/>
</dbReference>
<evidence type="ECO:0000256" key="12">
    <source>
        <dbReference type="ARBA" id="ARBA00023136"/>
    </source>
</evidence>
<dbReference type="PANTHER" id="PTHR14269">
    <property type="entry name" value="CDP-DIACYLGLYCEROL--GLYCEROL-3-PHOSPHATE 3-PHOSPHATIDYLTRANSFERASE-RELATED"/>
    <property type="match status" value="1"/>
</dbReference>
<dbReference type="NCBIfam" id="TIGR00560">
    <property type="entry name" value="pgsA"/>
    <property type="match status" value="1"/>
</dbReference>
<dbReference type="EMBL" id="CP014544">
    <property type="protein sequence ID" value="AMO68247.1"/>
    <property type="molecule type" value="Genomic_DNA"/>
</dbReference>
<accession>A0A127M4V7</accession>
<dbReference type="Pfam" id="PF01066">
    <property type="entry name" value="CDP-OH_P_transf"/>
    <property type="match status" value="1"/>
</dbReference>
<dbReference type="InterPro" id="IPR004570">
    <property type="entry name" value="Phosphatidylglycerol_P_synth"/>
</dbReference>
<evidence type="ECO:0000256" key="17">
    <source>
        <dbReference type="RuleBase" id="RU003750"/>
    </source>
</evidence>
<name>A0A127M4V7_9GAMM</name>
<evidence type="ECO:0000256" key="15">
    <source>
        <dbReference type="ARBA" id="ARBA00048586"/>
    </source>
</evidence>
<dbReference type="InterPro" id="IPR050324">
    <property type="entry name" value="CDP-alcohol_PTase-I"/>
</dbReference>
<keyword evidence="10 18" id="KW-1133">Transmembrane helix</keyword>
<reference evidence="19 20" key="1">
    <citation type="submission" date="2015-12" db="EMBL/GenBank/DDBJ databases">
        <authorList>
            <person name="Shamseldin A."/>
            <person name="Moawad H."/>
            <person name="Abd El-Rahim W.M."/>
            <person name="Sadowsky M.J."/>
        </authorList>
    </citation>
    <scope>NUCLEOTIDE SEQUENCE [LARGE SCALE GENOMIC DNA]</scope>
    <source>
        <strain evidence="19 20">SM2</strain>
    </source>
</reference>
<evidence type="ECO:0000256" key="14">
    <source>
        <dbReference type="ARBA" id="ARBA00023264"/>
    </source>
</evidence>
<dbReference type="GO" id="GO:0005737">
    <property type="term" value="C:cytoplasm"/>
    <property type="evidence" value="ECO:0007669"/>
    <property type="project" value="UniProtKB-ARBA"/>
</dbReference>
<dbReference type="FunFam" id="1.20.120.1760:FF:000008">
    <property type="entry name" value="CDP-diacylglycerol--glycerol-3-phosphate 3-phosphatidyltransferase 2"/>
    <property type="match status" value="1"/>
</dbReference>
<dbReference type="Gene3D" id="1.20.120.1760">
    <property type="match status" value="1"/>
</dbReference>
<evidence type="ECO:0000313" key="19">
    <source>
        <dbReference type="EMBL" id="AMO68247.1"/>
    </source>
</evidence>
<evidence type="ECO:0000256" key="18">
    <source>
        <dbReference type="SAM" id="Phobius"/>
    </source>
</evidence>
<comment type="subcellular location">
    <subcellularLocation>
        <location evidence="2">Membrane</location>
        <topology evidence="2">Multi-pass membrane protein</topology>
    </subcellularLocation>
</comment>
<dbReference type="GO" id="GO:0008444">
    <property type="term" value="F:CDP-diacylglycerol-glycerol-3-phosphate 3-phosphatidyltransferase activity"/>
    <property type="evidence" value="ECO:0007669"/>
    <property type="project" value="UniProtKB-UniRule"/>
</dbReference>
<evidence type="ECO:0000256" key="13">
    <source>
        <dbReference type="ARBA" id="ARBA00023209"/>
    </source>
</evidence>
<keyword evidence="11" id="KW-0443">Lipid metabolism</keyword>
<dbReference type="EC" id="2.7.8.5" evidence="5 16"/>
<keyword evidence="12 18" id="KW-0472">Membrane</keyword>
<evidence type="ECO:0000313" key="20">
    <source>
        <dbReference type="Proteomes" id="UP000074119"/>
    </source>
</evidence>
<dbReference type="RefSeq" id="WP_008247695.1">
    <property type="nucleotide sequence ID" value="NZ_CP014544.1"/>
</dbReference>
<proteinExistence type="inferred from homology"/>
<feature type="transmembrane region" description="Helical" evidence="18">
    <location>
        <begin position="127"/>
        <end position="143"/>
    </location>
</feature>
<evidence type="ECO:0000256" key="7">
    <source>
        <dbReference type="ARBA" id="ARBA00022516"/>
    </source>
</evidence>
<dbReference type="KEGG" id="zal:AZF00_07990"/>
<dbReference type="AlphaFoldDB" id="A0A127M4V7"/>
<keyword evidence="13" id="KW-0594">Phospholipid biosynthesis</keyword>
<dbReference type="InterPro" id="IPR048254">
    <property type="entry name" value="CDP_ALCOHOL_P_TRANSF_CS"/>
</dbReference>
<evidence type="ECO:0000256" key="10">
    <source>
        <dbReference type="ARBA" id="ARBA00022989"/>
    </source>
</evidence>
<keyword evidence="14" id="KW-1208">Phospholipid metabolism</keyword>
<evidence type="ECO:0000256" key="16">
    <source>
        <dbReference type="NCBIfam" id="TIGR00560"/>
    </source>
</evidence>
<evidence type="ECO:0000256" key="8">
    <source>
        <dbReference type="ARBA" id="ARBA00022679"/>
    </source>
</evidence>
<dbReference type="GO" id="GO:0046474">
    <property type="term" value="P:glycerophospholipid biosynthetic process"/>
    <property type="evidence" value="ECO:0007669"/>
    <property type="project" value="TreeGrafter"/>
</dbReference>
<dbReference type="PANTHER" id="PTHR14269:SF62">
    <property type="entry name" value="CDP-DIACYLGLYCEROL--GLYCEROL-3-PHOSPHATE 3-PHOSPHATIDYLTRANSFERASE 1, CHLOROPLASTIC"/>
    <property type="match status" value="1"/>
</dbReference>
<evidence type="ECO:0000256" key="11">
    <source>
        <dbReference type="ARBA" id="ARBA00023098"/>
    </source>
</evidence>
<comment type="cofactor">
    <cofactor evidence="1">
        <name>Mn(2+)</name>
        <dbReference type="ChEBI" id="CHEBI:29035"/>
    </cofactor>
</comment>
<protein>
    <recommendedName>
        <fullName evidence="6 16">CDP-diacylglycerol--glycerol-3-phosphate 3-phosphatidyltransferase</fullName>
        <ecNumber evidence="5 16">2.7.8.5</ecNumber>
    </recommendedName>
</protein>
<dbReference type="STRING" id="1470434.AZF00_07990"/>
<evidence type="ECO:0000256" key="4">
    <source>
        <dbReference type="ARBA" id="ARBA00010441"/>
    </source>
</evidence>
<dbReference type="GO" id="GO:0036094">
    <property type="term" value="F:small molecule binding"/>
    <property type="evidence" value="ECO:0007669"/>
    <property type="project" value="UniProtKB-ARBA"/>
</dbReference>
<comment type="pathway">
    <text evidence="3">Phospholipid metabolism; phosphatidylglycerol biosynthesis; phosphatidylglycerol from CDP-diacylglycerol: step 1/2.</text>
</comment>
<dbReference type="PIRSF" id="PIRSF000847">
    <property type="entry name" value="Phos_ph_gly_syn"/>
    <property type="match status" value="1"/>
</dbReference>
<evidence type="ECO:0000256" key="3">
    <source>
        <dbReference type="ARBA" id="ARBA00005042"/>
    </source>
</evidence>
<dbReference type="GO" id="GO:0050793">
    <property type="term" value="P:regulation of developmental process"/>
    <property type="evidence" value="ECO:0007669"/>
    <property type="project" value="UniProtKB-ARBA"/>
</dbReference>
<feature type="transmembrane region" description="Helical" evidence="18">
    <location>
        <begin position="87"/>
        <end position="106"/>
    </location>
</feature>
<dbReference type="InterPro" id="IPR043130">
    <property type="entry name" value="CDP-OH_PTrfase_TM_dom"/>
</dbReference>
<feature type="transmembrane region" description="Helical" evidence="18">
    <location>
        <begin position="7"/>
        <end position="24"/>
    </location>
</feature>
<evidence type="ECO:0000256" key="9">
    <source>
        <dbReference type="ARBA" id="ARBA00022692"/>
    </source>
</evidence>
<comment type="catalytic activity">
    <reaction evidence="15">
        <text>a CDP-1,2-diacyl-sn-glycerol + sn-glycerol 3-phosphate = a 1,2-diacyl-sn-glycero-3-phospho-(1'-sn-glycero-3'-phosphate) + CMP + H(+)</text>
        <dbReference type="Rhea" id="RHEA:12593"/>
        <dbReference type="ChEBI" id="CHEBI:15378"/>
        <dbReference type="ChEBI" id="CHEBI:57597"/>
        <dbReference type="ChEBI" id="CHEBI:58332"/>
        <dbReference type="ChEBI" id="CHEBI:60110"/>
        <dbReference type="ChEBI" id="CHEBI:60377"/>
        <dbReference type="EC" id="2.7.8.5"/>
    </reaction>
</comment>
<evidence type="ECO:0000256" key="6">
    <source>
        <dbReference type="ARBA" id="ARBA00014944"/>
    </source>
</evidence>
<feature type="transmembrane region" description="Helical" evidence="18">
    <location>
        <begin position="62"/>
        <end position="81"/>
    </location>
</feature>
<feature type="transmembrane region" description="Helical" evidence="18">
    <location>
        <begin position="149"/>
        <end position="173"/>
    </location>
</feature>
<dbReference type="Proteomes" id="UP000074119">
    <property type="component" value="Chromosome"/>
</dbReference>
<dbReference type="InterPro" id="IPR000462">
    <property type="entry name" value="CDP-OH_P_trans"/>
</dbReference>
<keyword evidence="8 17" id="KW-0808">Transferase</keyword>
<organism evidence="19 20">
    <name type="scientific">Zhongshania aliphaticivorans</name>
    <dbReference type="NCBI Taxonomy" id="1470434"/>
    <lineage>
        <taxon>Bacteria</taxon>
        <taxon>Pseudomonadati</taxon>
        <taxon>Pseudomonadota</taxon>
        <taxon>Gammaproteobacteria</taxon>
        <taxon>Cellvibrionales</taxon>
        <taxon>Spongiibacteraceae</taxon>
        <taxon>Zhongshania</taxon>
    </lineage>
</organism>